<evidence type="ECO:0000256" key="1">
    <source>
        <dbReference type="ARBA" id="ARBA00004141"/>
    </source>
</evidence>
<keyword evidence="2 5" id="KW-0812">Transmembrane</keyword>
<dbReference type="RefSeq" id="WP_036104809.1">
    <property type="nucleotide sequence ID" value="NZ_JAJA02000001.1"/>
</dbReference>
<keyword evidence="8" id="KW-1185">Reference proteome</keyword>
<evidence type="ECO:0000259" key="6">
    <source>
        <dbReference type="Pfam" id="PF04138"/>
    </source>
</evidence>
<feature type="transmembrane region" description="Helical" evidence="5">
    <location>
        <begin position="48"/>
        <end position="66"/>
    </location>
</feature>
<evidence type="ECO:0000256" key="4">
    <source>
        <dbReference type="ARBA" id="ARBA00023136"/>
    </source>
</evidence>
<organism evidence="7 8">
    <name type="scientific">Lysobacter capsici AZ78</name>
    <dbReference type="NCBI Taxonomy" id="1444315"/>
    <lineage>
        <taxon>Bacteria</taxon>
        <taxon>Pseudomonadati</taxon>
        <taxon>Pseudomonadota</taxon>
        <taxon>Gammaproteobacteria</taxon>
        <taxon>Lysobacterales</taxon>
        <taxon>Lysobacteraceae</taxon>
        <taxon>Lysobacter</taxon>
    </lineage>
</organism>
<comment type="subcellular location">
    <subcellularLocation>
        <location evidence="1">Membrane</location>
        <topology evidence="1">Multi-pass membrane protein</topology>
    </subcellularLocation>
</comment>
<protein>
    <recommendedName>
        <fullName evidence="6">GtrA/DPMS transmembrane domain-containing protein</fullName>
    </recommendedName>
</protein>
<feature type="transmembrane region" description="Helical" evidence="5">
    <location>
        <begin position="78"/>
        <end position="102"/>
    </location>
</feature>
<dbReference type="EMBL" id="JAJA02000001">
    <property type="protein sequence ID" value="KWS06593.1"/>
    <property type="molecule type" value="Genomic_DNA"/>
</dbReference>
<evidence type="ECO:0000313" key="8">
    <source>
        <dbReference type="Proteomes" id="UP000023435"/>
    </source>
</evidence>
<proteinExistence type="predicted"/>
<comment type="caution">
    <text evidence="7">The sequence shown here is derived from an EMBL/GenBank/DDBJ whole genome shotgun (WGS) entry which is preliminary data.</text>
</comment>
<keyword evidence="3 5" id="KW-1133">Transmembrane helix</keyword>
<evidence type="ECO:0000313" key="7">
    <source>
        <dbReference type="EMBL" id="KWS06593.1"/>
    </source>
</evidence>
<dbReference type="AlphaFoldDB" id="A0A120AHR8"/>
<sequence length="133" mass="15064">MKWLRHTWQSEKQRFLIVGAWNTLFGYLVFVAVHLLFGQAWHPTATLLVAYCIALPQSFLAQRLLVFRRTADDWRAQFLRFLGSNSAIFAANLVLLPAFTAVTDTSPLFGQALFILASTVASYLVHKHYSFAG</sequence>
<feature type="domain" description="GtrA/DPMS transmembrane" evidence="6">
    <location>
        <begin position="14"/>
        <end position="131"/>
    </location>
</feature>
<dbReference type="Pfam" id="PF04138">
    <property type="entry name" value="GtrA_DPMS_TM"/>
    <property type="match status" value="1"/>
</dbReference>
<evidence type="ECO:0000256" key="3">
    <source>
        <dbReference type="ARBA" id="ARBA00022989"/>
    </source>
</evidence>
<reference evidence="7 8" key="1">
    <citation type="journal article" date="2014" name="Genome Announc.">
        <title>Draft Genome Sequence of Lysobacter capsici AZ78, a Bacterium Antagonistic to Plant-Pathogenic Oomycetes.</title>
        <authorList>
            <person name="Puopolo G."/>
            <person name="Sonego P."/>
            <person name="Engelen K."/>
            <person name="Pertot I."/>
        </authorList>
    </citation>
    <scope>NUCLEOTIDE SEQUENCE [LARGE SCALE GENOMIC DNA]</scope>
    <source>
        <strain evidence="7 8">AZ78</strain>
    </source>
</reference>
<dbReference type="InterPro" id="IPR007267">
    <property type="entry name" value="GtrA_DPMS_TM"/>
</dbReference>
<dbReference type="GO" id="GO:0000271">
    <property type="term" value="P:polysaccharide biosynthetic process"/>
    <property type="evidence" value="ECO:0007669"/>
    <property type="project" value="InterPro"/>
</dbReference>
<dbReference type="Proteomes" id="UP000023435">
    <property type="component" value="Unassembled WGS sequence"/>
</dbReference>
<evidence type="ECO:0000256" key="2">
    <source>
        <dbReference type="ARBA" id="ARBA00022692"/>
    </source>
</evidence>
<gene>
    <name evidence="7" type="ORF">AZ78_4149</name>
</gene>
<feature type="transmembrane region" description="Helical" evidence="5">
    <location>
        <begin position="108"/>
        <end position="125"/>
    </location>
</feature>
<dbReference type="OrthoDB" id="9801620at2"/>
<name>A0A120AHR8_9GAMM</name>
<accession>A0A120AHR8</accession>
<dbReference type="GO" id="GO:0016020">
    <property type="term" value="C:membrane"/>
    <property type="evidence" value="ECO:0007669"/>
    <property type="project" value="UniProtKB-SubCell"/>
</dbReference>
<feature type="transmembrane region" description="Helical" evidence="5">
    <location>
        <begin position="15"/>
        <end position="36"/>
    </location>
</feature>
<keyword evidence="4 5" id="KW-0472">Membrane</keyword>
<evidence type="ECO:0000256" key="5">
    <source>
        <dbReference type="SAM" id="Phobius"/>
    </source>
</evidence>